<evidence type="ECO:0000256" key="9">
    <source>
        <dbReference type="SAM" id="MobiDB-lite"/>
    </source>
</evidence>
<feature type="domain" description="UPAR/Ly6" evidence="10">
    <location>
        <begin position="142"/>
        <end position="205"/>
    </location>
</feature>
<feature type="region of interest" description="Disordered" evidence="9">
    <location>
        <begin position="1"/>
        <end position="33"/>
    </location>
</feature>
<evidence type="ECO:0000313" key="12">
    <source>
        <dbReference type="RefSeq" id="XP_023597381.1"/>
    </source>
</evidence>
<dbReference type="PANTHER" id="PTHR32217">
    <property type="entry name" value="LYMPHOCYTE ANTIGEN 6H"/>
    <property type="match status" value="1"/>
</dbReference>
<dbReference type="GO" id="GO:0045202">
    <property type="term" value="C:synapse"/>
    <property type="evidence" value="ECO:0007669"/>
    <property type="project" value="GOC"/>
</dbReference>
<keyword evidence="4" id="KW-0732">Signal</keyword>
<proteinExistence type="predicted"/>
<keyword evidence="11" id="KW-1185">Reference proteome</keyword>
<evidence type="ECO:0000313" key="11">
    <source>
        <dbReference type="Proteomes" id="UP000248480"/>
    </source>
</evidence>
<dbReference type="KEGG" id="tmu:111822632"/>
<evidence type="ECO:0000256" key="8">
    <source>
        <dbReference type="ARBA" id="ARBA00023288"/>
    </source>
</evidence>
<keyword evidence="3" id="KW-0336">GPI-anchor</keyword>
<protein>
    <submittedName>
        <fullName evidence="12">Uncharacterized protein LOC111822632</fullName>
    </submittedName>
</protein>
<dbReference type="GO" id="GO:0033130">
    <property type="term" value="F:acetylcholine receptor binding"/>
    <property type="evidence" value="ECO:0007669"/>
    <property type="project" value="TreeGrafter"/>
</dbReference>
<comment type="subcellular location">
    <subcellularLocation>
        <location evidence="1">Cell membrane</location>
        <topology evidence="1">Lipid-anchor</topology>
        <topology evidence="1">GPI-anchor</topology>
    </subcellularLocation>
</comment>
<dbReference type="Proteomes" id="UP000248480">
    <property type="component" value="Unplaced"/>
</dbReference>
<keyword evidence="7" id="KW-0325">Glycoprotein</keyword>
<dbReference type="InParanoid" id="A0A2Y9RUW6"/>
<keyword evidence="8" id="KW-0449">Lipoprotein</keyword>
<evidence type="ECO:0000256" key="6">
    <source>
        <dbReference type="ARBA" id="ARBA00023157"/>
    </source>
</evidence>
<gene>
    <name evidence="12" type="primary">LOC111822632</name>
</gene>
<dbReference type="InterPro" id="IPR016054">
    <property type="entry name" value="LY6_UPA_recep-like"/>
</dbReference>
<dbReference type="Pfam" id="PF00021">
    <property type="entry name" value="UPAR_LY6"/>
    <property type="match status" value="1"/>
</dbReference>
<dbReference type="GO" id="GO:0095500">
    <property type="term" value="P:acetylcholine receptor signaling pathway"/>
    <property type="evidence" value="ECO:0007669"/>
    <property type="project" value="TreeGrafter"/>
</dbReference>
<evidence type="ECO:0000256" key="3">
    <source>
        <dbReference type="ARBA" id="ARBA00022622"/>
    </source>
</evidence>
<dbReference type="InterPro" id="IPR051445">
    <property type="entry name" value="LY6H/LY6L_nAChR_modulators"/>
</dbReference>
<dbReference type="InterPro" id="IPR045860">
    <property type="entry name" value="Snake_toxin-like_sf"/>
</dbReference>
<keyword evidence="2" id="KW-1003">Cell membrane</keyword>
<keyword evidence="5" id="KW-0472">Membrane</keyword>
<evidence type="ECO:0000256" key="1">
    <source>
        <dbReference type="ARBA" id="ARBA00004609"/>
    </source>
</evidence>
<evidence type="ECO:0000256" key="7">
    <source>
        <dbReference type="ARBA" id="ARBA00023180"/>
    </source>
</evidence>
<dbReference type="RefSeq" id="XP_023597381.1">
    <property type="nucleotide sequence ID" value="XM_023741613.1"/>
</dbReference>
<reference evidence="12" key="1">
    <citation type="submission" date="2025-08" db="UniProtKB">
        <authorList>
            <consortium name="RefSeq"/>
        </authorList>
    </citation>
    <scope>IDENTIFICATION</scope>
</reference>
<dbReference type="GO" id="GO:0098552">
    <property type="term" value="C:side of membrane"/>
    <property type="evidence" value="ECO:0007669"/>
    <property type="project" value="UniProtKB-KW"/>
</dbReference>
<evidence type="ECO:0000256" key="4">
    <source>
        <dbReference type="ARBA" id="ARBA00022729"/>
    </source>
</evidence>
<evidence type="ECO:0000256" key="5">
    <source>
        <dbReference type="ARBA" id="ARBA00023136"/>
    </source>
</evidence>
<keyword evidence="6" id="KW-1015">Disulfide bond</keyword>
<sequence length="214" mass="23601">MQPCRVAEQWTDDPLGGSVANGKKEGRTHRRTQPSRLRTLHCTVTTGEGSLPSRSLLRLSGAPVLVGLPQGYKTEDKVLFFRRVHACHAHQAIYKSGGTFTGDAREQKGAVHVRTGFFPCDLSRHTSGSAFTPGGLSWWDTQGLSCYVCYGAPHLGSCKVETCPYQDAVCAKQEVMVIRESEEYRAHNKFCLPSCVENDLSLQNTQIEDLKVNS</sequence>
<dbReference type="GeneID" id="111822632"/>
<dbReference type="GO" id="GO:0005886">
    <property type="term" value="C:plasma membrane"/>
    <property type="evidence" value="ECO:0007669"/>
    <property type="project" value="UniProtKB-SubCell"/>
</dbReference>
<dbReference type="AlphaFoldDB" id="A0A2Y9RUW6"/>
<name>A0A2Y9RUW6_TRIMA</name>
<organism evidence="11 12">
    <name type="scientific">Trichechus manatus latirostris</name>
    <name type="common">Florida manatee</name>
    <dbReference type="NCBI Taxonomy" id="127582"/>
    <lineage>
        <taxon>Eukaryota</taxon>
        <taxon>Metazoa</taxon>
        <taxon>Chordata</taxon>
        <taxon>Craniata</taxon>
        <taxon>Vertebrata</taxon>
        <taxon>Euteleostomi</taxon>
        <taxon>Mammalia</taxon>
        <taxon>Eutheria</taxon>
        <taxon>Afrotheria</taxon>
        <taxon>Sirenia</taxon>
        <taxon>Trichechidae</taxon>
        <taxon>Trichechus</taxon>
    </lineage>
</organism>
<dbReference type="GO" id="GO:0030550">
    <property type="term" value="F:acetylcholine receptor inhibitor activity"/>
    <property type="evidence" value="ECO:0007669"/>
    <property type="project" value="TreeGrafter"/>
</dbReference>
<dbReference type="SUPFAM" id="SSF57302">
    <property type="entry name" value="Snake toxin-like"/>
    <property type="match status" value="1"/>
</dbReference>
<evidence type="ECO:0000256" key="2">
    <source>
        <dbReference type="ARBA" id="ARBA00022475"/>
    </source>
</evidence>
<accession>A0A2Y9RUW6</accession>
<evidence type="ECO:0000259" key="10">
    <source>
        <dbReference type="Pfam" id="PF00021"/>
    </source>
</evidence>
<dbReference type="PANTHER" id="PTHR32217:SF3">
    <property type="entry name" value="LYMPHOCYTE ANTIGEN 6S"/>
    <property type="match status" value="1"/>
</dbReference>